<gene>
    <name evidence="1" type="ORF">E5990_11410</name>
</gene>
<dbReference type="EMBL" id="SSTG01000284">
    <property type="protein sequence ID" value="THG37442.1"/>
    <property type="molecule type" value="Genomic_DNA"/>
</dbReference>
<name>A0AC61S2D0_9BACT</name>
<organism evidence="1 2">
    <name type="scientific">Muribaculum caecicola</name>
    <dbReference type="NCBI Taxonomy" id="3038144"/>
    <lineage>
        <taxon>Bacteria</taxon>
        <taxon>Pseudomonadati</taxon>
        <taxon>Bacteroidota</taxon>
        <taxon>Bacteroidia</taxon>
        <taxon>Bacteroidales</taxon>
        <taxon>Muribaculaceae</taxon>
        <taxon>Muribaculum</taxon>
    </lineage>
</organism>
<reference evidence="1" key="1">
    <citation type="submission" date="2019-04" db="EMBL/GenBank/DDBJ databases">
        <title>Microbes associate with the intestines of laboratory mice.</title>
        <authorList>
            <person name="Navarre W."/>
            <person name="Wong E."/>
            <person name="Huang K.C."/>
            <person name="Tropini C."/>
            <person name="Ng K."/>
            <person name="Yu B."/>
        </authorList>
    </citation>
    <scope>NUCLEOTIDE SEQUENCE</scope>
    <source>
        <strain evidence="1">NM86_A22</strain>
    </source>
</reference>
<evidence type="ECO:0000313" key="1">
    <source>
        <dbReference type="EMBL" id="THG37442.1"/>
    </source>
</evidence>
<comment type="caution">
    <text evidence="1">The sequence shown here is derived from an EMBL/GenBank/DDBJ whole genome shotgun (WGS) entry which is preliminary data.</text>
</comment>
<dbReference type="Proteomes" id="UP000305401">
    <property type="component" value="Unassembled WGS sequence"/>
</dbReference>
<evidence type="ECO:0000313" key="2">
    <source>
        <dbReference type="Proteomes" id="UP000305401"/>
    </source>
</evidence>
<accession>A0AC61S2D0</accession>
<keyword evidence="2" id="KW-1185">Reference proteome</keyword>
<sequence length="252" mass="28321">MGDIYPETVELDSLGNGTFKDVLYGTTRLSATISGLDKVHTSYITLAPGVETDIYIDPRISVRSHMARRDSTFAAPAYCYDNGYYSAFNRVANEIDNYQVSIYNSREPIAPWNCTADEYADSVLSKRSSILNSINSSELGTTLKNYAAAQTDISALQAMTEAFHVLSNYYYYTHADDMRVPKDSIKGLPGDEQYARIAEVIDFENPLFPICPEYDNAIGIDWNKYKPSAMTCEFKRYVQLFQNAKRGSLTDV</sequence>
<feature type="non-terminal residue" evidence="1">
    <location>
        <position position="252"/>
    </location>
</feature>
<protein>
    <submittedName>
        <fullName evidence="1">Uncharacterized protein</fullName>
    </submittedName>
</protein>
<proteinExistence type="predicted"/>